<feature type="transmembrane region" description="Helical" evidence="1">
    <location>
        <begin position="87"/>
        <end position="109"/>
    </location>
</feature>
<keyword evidence="1" id="KW-0812">Transmembrane</keyword>
<accession>A0A9D1G9D9</accession>
<protein>
    <submittedName>
        <fullName evidence="2">MFS transporter</fullName>
    </submittedName>
</protein>
<reference evidence="2" key="2">
    <citation type="journal article" date="2021" name="PeerJ">
        <title>Extensive microbial diversity within the chicken gut microbiome revealed by metagenomics and culture.</title>
        <authorList>
            <person name="Gilroy R."/>
            <person name="Ravi A."/>
            <person name="Getino M."/>
            <person name="Pursley I."/>
            <person name="Horton D.L."/>
            <person name="Alikhan N.F."/>
            <person name="Baker D."/>
            <person name="Gharbi K."/>
            <person name="Hall N."/>
            <person name="Watson M."/>
            <person name="Adriaenssens E.M."/>
            <person name="Foster-Nyarko E."/>
            <person name="Jarju S."/>
            <person name="Secka A."/>
            <person name="Antonio M."/>
            <person name="Oren A."/>
            <person name="Chaudhuri R.R."/>
            <person name="La Ragione R."/>
            <person name="Hildebrand F."/>
            <person name="Pallen M.J."/>
        </authorList>
    </citation>
    <scope>NUCLEOTIDE SEQUENCE</scope>
    <source>
        <strain evidence="2">14508</strain>
    </source>
</reference>
<feature type="transmembrane region" description="Helical" evidence="1">
    <location>
        <begin position="439"/>
        <end position="463"/>
    </location>
</feature>
<sequence>MKQKKNSQNDCSFVTKLTYGLGEFPGTLIVSIINFLLMNFLTDYLKIDPIWAGVITFLGIVFDAITDPWAGYLSDNSTSKWGRRRSFMLKFTVPLGISVLLLFCIPQLFTQSSEFLKVLVVLVLYLLYILLITLYKTPYGAIASDLTKDYDTRTSLAAFRTTFIVIATLASVIIPDLLGLSKITPSSGNAFFKMGLIMCILIIVFGLISGFFVKEKNVEHTKQKYSFKKYFIDSLKIKPFRQVCFNFLFTNLCITTINMALIYFLNYYVELPKLFTPIAGGVVILAMFFIPLFSKICKVKSKNFTQNLAAICMIVGLVILIFIPRLGLSYQDGLTTVETSMGASLKAFPWYAYIGVVLIAFGFGAFEMIPYSLMPDAIDFCIDKEHKDEGAYYGVVSFVFKVGKSLPSLFLGLILQICQYQEPNFDESLVNVVQTQSDLARFGIALVFIGLPILFALASILIMRKYNITREKLTSQNQELQGGTNENENNV</sequence>
<evidence type="ECO:0000313" key="3">
    <source>
        <dbReference type="Proteomes" id="UP000886893"/>
    </source>
</evidence>
<evidence type="ECO:0000313" key="2">
    <source>
        <dbReference type="EMBL" id="HIT17969.1"/>
    </source>
</evidence>
<keyword evidence="1" id="KW-0472">Membrane</keyword>
<feature type="transmembrane region" description="Helical" evidence="1">
    <location>
        <begin position="156"/>
        <end position="174"/>
    </location>
</feature>
<dbReference type="PANTHER" id="PTHR11328">
    <property type="entry name" value="MAJOR FACILITATOR SUPERFAMILY DOMAIN-CONTAINING PROTEIN"/>
    <property type="match status" value="1"/>
</dbReference>
<dbReference type="Proteomes" id="UP000886893">
    <property type="component" value="Unassembled WGS sequence"/>
</dbReference>
<feature type="transmembrane region" description="Helical" evidence="1">
    <location>
        <begin position="274"/>
        <end position="296"/>
    </location>
</feature>
<comment type="caution">
    <text evidence="2">The sequence shown here is derived from an EMBL/GenBank/DDBJ whole genome shotgun (WGS) entry which is preliminary data.</text>
</comment>
<dbReference type="Gene3D" id="1.20.1250.20">
    <property type="entry name" value="MFS general substrate transporter like domains"/>
    <property type="match status" value="1"/>
</dbReference>
<dbReference type="AlphaFoldDB" id="A0A9D1G9D9"/>
<feature type="transmembrane region" description="Helical" evidence="1">
    <location>
        <begin position="243"/>
        <end position="268"/>
    </location>
</feature>
<dbReference type="GO" id="GO:0015293">
    <property type="term" value="F:symporter activity"/>
    <property type="evidence" value="ECO:0007669"/>
    <property type="project" value="InterPro"/>
</dbReference>
<feature type="transmembrane region" description="Helical" evidence="1">
    <location>
        <begin position="115"/>
        <end position="135"/>
    </location>
</feature>
<dbReference type="SUPFAM" id="SSF103473">
    <property type="entry name" value="MFS general substrate transporter"/>
    <property type="match status" value="1"/>
</dbReference>
<dbReference type="GO" id="GO:0008643">
    <property type="term" value="P:carbohydrate transport"/>
    <property type="evidence" value="ECO:0007669"/>
    <property type="project" value="InterPro"/>
</dbReference>
<dbReference type="InterPro" id="IPR036259">
    <property type="entry name" value="MFS_trans_sf"/>
</dbReference>
<dbReference type="PANTHER" id="PTHR11328:SF28">
    <property type="entry name" value="MAJOR FACILITATOR SUPERFAMILY DOMAIN-CONTAINING PROTEIN 12"/>
    <property type="match status" value="1"/>
</dbReference>
<feature type="transmembrane region" description="Helical" evidence="1">
    <location>
        <begin position="348"/>
        <end position="369"/>
    </location>
</feature>
<dbReference type="EMBL" id="DVKI01000198">
    <property type="protein sequence ID" value="HIT17969.1"/>
    <property type="molecule type" value="Genomic_DNA"/>
</dbReference>
<feature type="transmembrane region" description="Helical" evidence="1">
    <location>
        <begin position="308"/>
        <end position="328"/>
    </location>
</feature>
<organism evidence="2 3">
    <name type="scientific">Candidatus Caccosoma faecigallinarum</name>
    <dbReference type="NCBI Taxonomy" id="2840720"/>
    <lineage>
        <taxon>Bacteria</taxon>
        <taxon>Bacillati</taxon>
        <taxon>Bacillota</taxon>
        <taxon>Bacillota incertae sedis</taxon>
        <taxon>Candidatus Caccosoma</taxon>
    </lineage>
</organism>
<feature type="transmembrane region" description="Helical" evidence="1">
    <location>
        <begin position="21"/>
        <end position="41"/>
    </location>
</feature>
<evidence type="ECO:0000256" key="1">
    <source>
        <dbReference type="SAM" id="Phobius"/>
    </source>
</evidence>
<feature type="transmembrane region" description="Helical" evidence="1">
    <location>
        <begin position="390"/>
        <end position="415"/>
    </location>
</feature>
<feature type="transmembrane region" description="Helical" evidence="1">
    <location>
        <begin position="47"/>
        <end position="66"/>
    </location>
</feature>
<name>A0A9D1G9D9_9FIRM</name>
<dbReference type="InterPro" id="IPR039672">
    <property type="entry name" value="MFS_2"/>
</dbReference>
<proteinExistence type="predicted"/>
<gene>
    <name evidence="2" type="ORF">IAD04_06340</name>
</gene>
<dbReference type="GO" id="GO:0005886">
    <property type="term" value="C:plasma membrane"/>
    <property type="evidence" value="ECO:0007669"/>
    <property type="project" value="TreeGrafter"/>
</dbReference>
<dbReference type="Pfam" id="PF13347">
    <property type="entry name" value="MFS_2"/>
    <property type="match status" value="1"/>
</dbReference>
<keyword evidence="1" id="KW-1133">Transmembrane helix</keyword>
<reference evidence="2" key="1">
    <citation type="submission" date="2020-10" db="EMBL/GenBank/DDBJ databases">
        <authorList>
            <person name="Gilroy R."/>
        </authorList>
    </citation>
    <scope>NUCLEOTIDE SEQUENCE</scope>
    <source>
        <strain evidence="2">14508</strain>
    </source>
</reference>
<feature type="transmembrane region" description="Helical" evidence="1">
    <location>
        <begin position="194"/>
        <end position="213"/>
    </location>
</feature>